<keyword evidence="2" id="KW-1185">Reference proteome</keyword>
<organism evidence="1 2">
    <name type="scientific">Pendulispora rubella</name>
    <dbReference type="NCBI Taxonomy" id="2741070"/>
    <lineage>
        <taxon>Bacteria</taxon>
        <taxon>Pseudomonadati</taxon>
        <taxon>Myxococcota</taxon>
        <taxon>Myxococcia</taxon>
        <taxon>Myxococcales</taxon>
        <taxon>Sorangiineae</taxon>
        <taxon>Pendulisporaceae</taxon>
        <taxon>Pendulispora</taxon>
    </lineage>
</organism>
<name>A0ABZ2LBE5_9BACT</name>
<dbReference type="InterPro" id="IPR011011">
    <property type="entry name" value="Znf_FYVE_PHD"/>
</dbReference>
<protein>
    <recommendedName>
        <fullName evidence="3">C2H2-type domain-containing protein</fullName>
    </recommendedName>
</protein>
<evidence type="ECO:0008006" key="3">
    <source>
        <dbReference type="Google" id="ProtNLM"/>
    </source>
</evidence>
<dbReference type="RefSeq" id="WP_394837355.1">
    <property type="nucleotide sequence ID" value="NZ_CP089929.1"/>
</dbReference>
<accession>A0ABZ2LBE5</accession>
<gene>
    <name evidence="1" type="ORF">LVJ94_10650</name>
</gene>
<sequence>MRVRAYEIQTCSRCGESFNARTSFEHRCACDRRCNECGRRASRFVLDVELREDVPKCDTCVDRGKDSGTFRIAN</sequence>
<dbReference type="EMBL" id="CP089983">
    <property type="protein sequence ID" value="WXB07690.1"/>
    <property type="molecule type" value="Genomic_DNA"/>
</dbReference>
<proteinExistence type="predicted"/>
<evidence type="ECO:0000313" key="2">
    <source>
        <dbReference type="Proteomes" id="UP001374803"/>
    </source>
</evidence>
<dbReference type="Proteomes" id="UP001374803">
    <property type="component" value="Chromosome"/>
</dbReference>
<reference evidence="1" key="1">
    <citation type="submission" date="2021-12" db="EMBL/GenBank/DDBJ databases">
        <title>Discovery of the Pendulisporaceae a myxobacterial family with distinct sporulation behavior and unique specialized metabolism.</title>
        <authorList>
            <person name="Garcia R."/>
            <person name="Popoff A."/>
            <person name="Bader C.D."/>
            <person name="Loehr J."/>
            <person name="Walesch S."/>
            <person name="Walt C."/>
            <person name="Boldt J."/>
            <person name="Bunk B."/>
            <person name="Haeckl F.J.F.P.J."/>
            <person name="Gunesch A.P."/>
            <person name="Birkelbach J."/>
            <person name="Nuebel U."/>
            <person name="Pietschmann T."/>
            <person name="Bach T."/>
            <person name="Mueller R."/>
        </authorList>
    </citation>
    <scope>NUCLEOTIDE SEQUENCE</scope>
    <source>
        <strain evidence="1">MSr11367</strain>
    </source>
</reference>
<evidence type="ECO:0000313" key="1">
    <source>
        <dbReference type="EMBL" id="WXB07690.1"/>
    </source>
</evidence>
<dbReference type="SUPFAM" id="SSF57903">
    <property type="entry name" value="FYVE/PHD zinc finger"/>
    <property type="match status" value="1"/>
</dbReference>